<feature type="region of interest" description="Disordered" evidence="1">
    <location>
        <begin position="48"/>
        <end position="250"/>
    </location>
</feature>
<name>A0A699YHP5_HAELA</name>
<evidence type="ECO:0000313" key="3">
    <source>
        <dbReference type="Proteomes" id="UP000485058"/>
    </source>
</evidence>
<dbReference type="Proteomes" id="UP000485058">
    <property type="component" value="Unassembled WGS sequence"/>
</dbReference>
<dbReference type="EMBL" id="BLLF01000038">
    <property type="protein sequence ID" value="GFH06414.1"/>
    <property type="molecule type" value="Genomic_DNA"/>
</dbReference>
<dbReference type="AlphaFoldDB" id="A0A699YHP5"/>
<feature type="compositionally biased region" description="Low complexity" evidence="1">
    <location>
        <begin position="196"/>
        <end position="230"/>
    </location>
</feature>
<proteinExistence type="predicted"/>
<keyword evidence="3" id="KW-1185">Reference proteome</keyword>
<reference evidence="2 3" key="1">
    <citation type="submission" date="2020-02" db="EMBL/GenBank/DDBJ databases">
        <title>Draft genome sequence of Haematococcus lacustris strain NIES-144.</title>
        <authorList>
            <person name="Morimoto D."/>
            <person name="Nakagawa S."/>
            <person name="Yoshida T."/>
            <person name="Sawayama S."/>
        </authorList>
    </citation>
    <scope>NUCLEOTIDE SEQUENCE [LARGE SCALE GENOMIC DNA]</scope>
    <source>
        <strain evidence="2 3">NIES-144</strain>
    </source>
</reference>
<protein>
    <submittedName>
        <fullName evidence="2">Uncharacterized protein</fullName>
    </submittedName>
</protein>
<sequence>MCEVVFDFGEDLDEAQLLAAANAAVSGLTEEQLSKAAAAAAMWGGLMSPDRNQPAPQATVAGAGQKGISASPASSNPGAEEDAQLGKAVVEDGPPAVGSAPPPGPALHYTPDGPPAPEDTAFHSSPPAPPDLILTTAPPSSPGSQLPDSQHPPGSVPLGAGQHPVPPPAHLPTQRLALRTPQHPAISPAEPKARVTAAAGAASSPTAMAGVAAAAGATAGQAADTEAVAAKTGQGASARGPELVRSCRLS</sequence>
<accession>A0A699YHP5</accession>
<evidence type="ECO:0000313" key="2">
    <source>
        <dbReference type="EMBL" id="GFH06414.1"/>
    </source>
</evidence>
<organism evidence="2 3">
    <name type="scientific">Haematococcus lacustris</name>
    <name type="common">Green alga</name>
    <name type="synonym">Haematococcus pluvialis</name>
    <dbReference type="NCBI Taxonomy" id="44745"/>
    <lineage>
        <taxon>Eukaryota</taxon>
        <taxon>Viridiplantae</taxon>
        <taxon>Chlorophyta</taxon>
        <taxon>core chlorophytes</taxon>
        <taxon>Chlorophyceae</taxon>
        <taxon>CS clade</taxon>
        <taxon>Chlamydomonadales</taxon>
        <taxon>Haematococcaceae</taxon>
        <taxon>Haematococcus</taxon>
    </lineage>
</organism>
<evidence type="ECO:0000256" key="1">
    <source>
        <dbReference type="SAM" id="MobiDB-lite"/>
    </source>
</evidence>
<gene>
    <name evidence="2" type="ORF">HaLaN_01041</name>
</gene>
<comment type="caution">
    <text evidence="2">The sequence shown here is derived from an EMBL/GenBank/DDBJ whole genome shotgun (WGS) entry which is preliminary data.</text>
</comment>